<sequence>MIKAALFDLDGVVLDTERQYTNFWGGQMRRYHPEIPGLEHKIKGMTLDQVFDAYFYGQPERREAITHALDDFERTMTFSYIPGFEAFVAQLKNLDIRTAVVTSSNLPKMKSVYKKLPELPRHFDRILTSEDFARSKPHPDCYLRAAATFGAEPSACVGFEDSVNGLKAVRAAGMYAVALTTTNGRDVVQPLSDRVVDDFTQLNVNELLHAACCQP</sequence>
<dbReference type="Gene3D" id="3.40.50.1000">
    <property type="entry name" value="HAD superfamily/HAD-like"/>
    <property type="match status" value="1"/>
</dbReference>
<dbReference type="InterPro" id="IPR023198">
    <property type="entry name" value="PGP-like_dom2"/>
</dbReference>
<dbReference type="PANTHER" id="PTHR43481:SF4">
    <property type="entry name" value="GLYCEROL-1-PHOSPHATE PHOSPHOHYDROLASE 1-RELATED"/>
    <property type="match status" value="1"/>
</dbReference>
<dbReference type="InterPro" id="IPR036412">
    <property type="entry name" value="HAD-like_sf"/>
</dbReference>
<reference evidence="1 2" key="1">
    <citation type="submission" date="2018-05" db="EMBL/GenBank/DDBJ databases">
        <title>Genomic Encyclopedia of Type Strains, Phase IV (KMG-IV): sequencing the most valuable type-strain genomes for metagenomic binning, comparative biology and taxonomic classification.</title>
        <authorList>
            <person name="Goeker M."/>
        </authorList>
    </citation>
    <scope>NUCLEOTIDE SEQUENCE [LARGE SCALE GENOMIC DNA]</scope>
    <source>
        <strain evidence="1 2">DSM 100333</strain>
    </source>
</reference>
<dbReference type="SFLD" id="SFLDG01129">
    <property type="entry name" value="C1.5:_HAD__Beta-PGM__Phosphata"/>
    <property type="match status" value="1"/>
</dbReference>
<dbReference type="Pfam" id="PF00702">
    <property type="entry name" value="Hydrolase"/>
    <property type="match status" value="1"/>
</dbReference>
<proteinExistence type="predicted"/>
<dbReference type="PANTHER" id="PTHR43481">
    <property type="entry name" value="FRUCTOSE-1-PHOSPHATE PHOSPHATASE"/>
    <property type="match status" value="1"/>
</dbReference>
<dbReference type="GO" id="GO:0050308">
    <property type="term" value="F:sugar-phosphatase activity"/>
    <property type="evidence" value="ECO:0007669"/>
    <property type="project" value="TreeGrafter"/>
</dbReference>
<evidence type="ECO:0000313" key="2">
    <source>
        <dbReference type="Proteomes" id="UP000245870"/>
    </source>
</evidence>
<dbReference type="InterPro" id="IPR023214">
    <property type="entry name" value="HAD_sf"/>
</dbReference>
<dbReference type="Gene3D" id="1.10.150.240">
    <property type="entry name" value="Putative phosphatase, domain 2"/>
    <property type="match status" value="1"/>
</dbReference>
<dbReference type="SFLD" id="SFLDS00003">
    <property type="entry name" value="Haloacid_Dehalogenase"/>
    <property type="match status" value="1"/>
</dbReference>
<evidence type="ECO:0000313" key="1">
    <source>
        <dbReference type="EMBL" id="PVX53390.1"/>
    </source>
</evidence>
<keyword evidence="2" id="KW-1185">Reference proteome</keyword>
<dbReference type="OrthoDB" id="9797743at2"/>
<dbReference type="AlphaFoldDB" id="A0A2U0U6V5"/>
<comment type="caution">
    <text evidence="1">The sequence shown here is derived from an EMBL/GenBank/DDBJ whole genome shotgun (WGS) entry which is preliminary data.</text>
</comment>
<keyword evidence="1" id="KW-0378">Hydrolase</keyword>
<protein>
    <submittedName>
        <fullName evidence="1">HAD superfamily hydrolase (TIGR01509 family)</fullName>
    </submittedName>
</protein>
<name>A0A2U0U6V5_9BACT</name>
<gene>
    <name evidence="1" type="ORF">C7379_11352</name>
</gene>
<accession>A0A2U0U6V5</accession>
<dbReference type="InterPro" id="IPR051806">
    <property type="entry name" value="HAD-like_SPP"/>
</dbReference>
<organism evidence="1 2">
    <name type="scientific">Hallella colorans</name>
    <dbReference type="NCBI Taxonomy" id="1703337"/>
    <lineage>
        <taxon>Bacteria</taxon>
        <taxon>Pseudomonadati</taxon>
        <taxon>Bacteroidota</taxon>
        <taxon>Bacteroidia</taxon>
        <taxon>Bacteroidales</taxon>
        <taxon>Prevotellaceae</taxon>
        <taxon>Hallella</taxon>
    </lineage>
</organism>
<dbReference type="InterPro" id="IPR006439">
    <property type="entry name" value="HAD-SF_hydro_IA"/>
</dbReference>
<dbReference type="RefSeq" id="WP_116616765.1">
    <property type="nucleotide sequence ID" value="NZ_QENY01000013.1"/>
</dbReference>
<dbReference type="EMBL" id="QENY01000013">
    <property type="protein sequence ID" value="PVX53390.1"/>
    <property type="molecule type" value="Genomic_DNA"/>
</dbReference>
<dbReference type="SUPFAM" id="SSF56784">
    <property type="entry name" value="HAD-like"/>
    <property type="match status" value="1"/>
</dbReference>
<dbReference type="CDD" id="cd07505">
    <property type="entry name" value="HAD_BPGM-like"/>
    <property type="match status" value="1"/>
</dbReference>
<dbReference type="NCBIfam" id="TIGR01509">
    <property type="entry name" value="HAD-SF-IA-v3"/>
    <property type="match status" value="1"/>
</dbReference>
<dbReference type="PRINTS" id="PR00413">
    <property type="entry name" value="HADHALOGNASE"/>
</dbReference>
<dbReference type="Proteomes" id="UP000245870">
    <property type="component" value="Unassembled WGS sequence"/>
</dbReference>